<dbReference type="InterPro" id="IPR029063">
    <property type="entry name" value="SAM-dependent_MTases_sf"/>
</dbReference>
<evidence type="ECO:0000313" key="4">
    <source>
        <dbReference type="EMBL" id="MDY5140995.1"/>
    </source>
</evidence>
<proteinExistence type="predicted"/>
<dbReference type="GO" id="GO:0008171">
    <property type="term" value="F:O-methyltransferase activity"/>
    <property type="evidence" value="ECO:0007669"/>
    <property type="project" value="InterPro"/>
</dbReference>
<dbReference type="EC" id="2.1.1.-" evidence="4"/>
<evidence type="ECO:0000313" key="6">
    <source>
        <dbReference type="Proteomes" id="UP001284901"/>
    </source>
</evidence>
<evidence type="ECO:0000256" key="1">
    <source>
        <dbReference type="ARBA" id="ARBA00022603"/>
    </source>
</evidence>
<organism evidence="4 7">
    <name type="scientific">Actinotignum timonense</name>
    <dbReference type="NCBI Taxonomy" id="1870995"/>
    <lineage>
        <taxon>Bacteria</taxon>
        <taxon>Bacillati</taxon>
        <taxon>Actinomycetota</taxon>
        <taxon>Actinomycetes</taxon>
        <taxon>Actinomycetales</taxon>
        <taxon>Actinomycetaceae</taxon>
        <taxon>Actinotignum</taxon>
    </lineage>
</organism>
<dbReference type="Pfam" id="PF01596">
    <property type="entry name" value="Methyltransf_3"/>
    <property type="match status" value="1"/>
</dbReference>
<evidence type="ECO:0000313" key="5">
    <source>
        <dbReference type="EMBL" id="MDY5146751.1"/>
    </source>
</evidence>
<dbReference type="RefSeq" id="WP_087070613.1">
    <property type="nucleotide sequence ID" value="NZ_CAUPFC010000009.1"/>
</dbReference>
<keyword evidence="2 4" id="KW-0808">Transferase</keyword>
<dbReference type="SUPFAM" id="SSF53335">
    <property type="entry name" value="S-adenosyl-L-methionine-dependent methyltransferases"/>
    <property type="match status" value="1"/>
</dbReference>
<dbReference type="CDD" id="cd02440">
    <property type="entry name" value="AdoMet_MTases"/>
    <property type="match status" value="1"/>
</dbReference>
<reference evidence="4 6" key="1">
    <citation type="submission" date="2023-10" db="EMBL/GenBank/DDBJ databases">
        <title>Whole Genome based description of the genera Actinobaculum and Actinotignum reveals a complex phylogenetic relationship within the species included in the genus Actinotignum.</title>
        <authorList>
            <person name="Jensen C.S."/>
            <person name="Dargis R."/>
            <person name="Kemp M."/>
            <person name="Christensen J.J."/>
        </authorList>
    </citation>
    <scope>NUCLEOTIDE SEQUENCE</scope>
    <source>
        <strain evidence="5 6">SLA_B089</strain>
        <strain evidence="4">SLA_B245</strain>
    </source>
</reference>
<keyword evidence="6" id="KW-1185">Reference proteome</keyword>
<protein>
    <submittedName>
        <fullName evidence="4">Class I SAM-dependent methyltransferase</fullName>
        <ecNumber evidence="4">2.1.1.-</ecNumber>
    </submittedName>
</protein>
<keyword evidence="3" id="KW-0949">S-adenosyl-L-methionine</keyword>
<comment type="caution">
    <text evidence="4">The sequence shown here is derived from an EMBL/GenBank/DDBJ whole genome shotgun (WGS) entry which is preliminary data.</text>
</comment>
<dbReference type="EMBL" id="JAWNFV010000013">
    <property type="protein sequence ID" value="MDY5140995.1"/>
    <property type="molecule type" value="Genomic_DNA"/>
</dbReference>
<dbReference type="InterPro" id="IPR002935">
    <property type="entry name" value="SAM_O-MeTrfase"/>
</dbReference>
<name>A0AAW9HJM3_9ACTO</name>
<evidence type="ECO:0000256" key="2">
    <source>
        <dbReference type="ARBA" id="ARBA00022679"/>
    </source>
</evidence>
<gene>
    <name evidence="4" type="ORF">R6G74_06690</name>
    <name evidence="5" type="ORF">R6P33_06955</name>
</gene>
<dbReference type="EMBL" id="JAWNFY010000018">
    <property type="protein sequence ID" value="MDY5146751.1"/>
    <property type="molecule type" value="Genomic_DNA"/>
</dbReference>
<sequence>MSDRTLAWTYAEDAVIEGDITRAARATAAEFSIRCVSPACGNFLTVLAACAKVTNAVEIGTGSGVSGLYLLRAGDIHLTTIDVESESQHVARSLFARAGARPGKVRIINGRSADILPRLAARSYDMVLVDGDPLEAAGDCEEALRILRPGGLLVVAGALQGGKVADPARREEPVVAIRHLIKALMRAEELDSSLVPLGDGVLVCRLR</sequence>
<dbReference type="Gene3D" id="3.40.50.150">
    <property type="entry name" value="Vaccinia Virus protein VP39"/>
    <property type="match status" value="1"/>
</dbReference>
<dbReference type="GeneID" id="92814431"/>
<dbReference type="InterPro" id="IPR050362">
    <property type="entry name" value="Cation-dep_OMT"/>
</dbReference>
<accession>A0AAW9HJM3</accession>
<dbReference type="GO" id="GO:0032259">
    <property type="term" value="P:methylation"/>
    <property type="evidence" value="ECO:0007669"/>
    <property type="project" value="UniProtKB-KW"/>
</dbReference>
<dbReference type="PANTHER" id="PTHR10509:SF85">
    <property type="entry name" value="O-METHYLTRANSFERASE RV1220C-RELATED"/>
    <property type="match status" value="1"/>
</dbReference>
<dbReference type="GO" id="GO:0008757">
    <property type="term" value="F:S-adenosylmethionine-dependent methyltransferase activity"/>
    <property type="evidence" value="ECO:0007669"/>
    <property type="project" value="TreeGrafter"/>
</dbReference>
<dbReference type="Proteomes" id="UP001284901">
    <property type="component" value="Unassembled WGS sequence"/>
</dbReference>
<evidence type="ECO:0000256" key="3">
    <source>
        <dbReference type="ARBA" id="ARBA00022691"/>
    </source>
</evidence>
<keyword evidence="1 4" id="KW-0489">Methyltransferase</keyword>
<dbReference type="PANTHER" id="PTHR10509">
    <property type="entry name" value="O-METHYLTRANSFERASE-RELATED"/>
    <property type="match status" value="1"/>
</dbReference>
<dbReference type="Proteomes" id="UP001288320">
    <property type="component" value="Unassembled WGS sequence"/>
</dbReference>
<dbReference type="AlphaFoldDB" id="A0AAW9HJM3"/>
<dbReference type="PROSITE" id="PS51682">
    <property type="entry name" value="SAM_OMT_I"/>
    <property type="match status" value="1"/>
</dbReference>
<evidence type="ECO:0000313" key="7">
    <source>
        <dbReference type="Proteomes" id="UP001288320"/>
    </source>
</evidence>